<keyword evidence="2" id="KW-1185">Reference proteome</keyword>
<name>A0A2N5V4X5_9BASI</name>
<dbReference type="EMBL" id="PGCJ01000131">
    <property type="protein sequence ID" value="PLW45051.1"/>
    <property type="molecule type" value="Genomic_DNA"/>
</dbReference>
<protein>
    <submittedName>
        <fullName evidence="1">Uncharacterized protein</fullName>
    </submittedName>
</protein>
<evidence type="ECO:0000313" key="1">
    <source>
        <dbReference type="EMBL" id="PLW45051.1"/>
    </source>
</evidence>
<reference evidence="1 2" key="1">
    <citation type="submission" date="2017-11" db="EMBL/GenBank/DDBJ databases">
        <title>De novo assembly and phasing of dikaryotic genomes from two isolates of Puccinia coronata f. sp. avenae, the causal agent of oat crown rust.</title>
        <authorList>
            <person name="Miller M.E."/>
            <person name="Zhang Y."/>
            <person name="Omidvar V."/>
            <person name="Sperschneider J."/>
            <person name="Schwessinger B."/>
            <person name="Raley C."/>
            <person name="Palmer J.M."/>
            <person name="Garnica D."/>
            <person name="Upadhyaya N."/>
            <person name="Rathjen J."/>
            <person name="Taylor J.M."/>
            <person name="Park R.F."/>
            <person name="Dodds P.N."/>
            <person name="Hirsch C.D."/>
            <person name="Kianian S.F."/>
            <person name="Figueroa M."/>
        </authorList>
    </citation>
    <scope>NUCLEOTIDE SEQUENCE [LARGE SCALE GENOMIC DNA]</scope>
    <source>
        <strain evidence="1">12NC29</strain>
    </source>
</reference>
<dbReference type="Proteomes" id="UP000235388">
    <property type="component" value="Unassembled WGS sequence"/>
</dbReference>
<dbReference type="AlphaFoldDB" id="A0A2N5V4X5"/>
<gene>
    <name evidence="1" type="ORF">PCANC_09535</name>
</gene>
<dbReference type="OrthoDB" id="2506873at2759"/>
<evidence type="ECO:0000313" key="2">
    <source>
        <dbReference type="Proteomes" id="UP000235388"/>
    </source>
</evidence>
<comment type="caution">
    <text evidence="1">The sequence shown here is derived from an EMBL/GenBank/DDBJ whole genome shotgun (WGS) entry which is preliminary data.</text>
</comment>
<organism evidence="1 2">
    <name type="scientific">Puccinia coronata f. sp. avenae</name>
    <dbReference type="NCBI Taxonomy" id="200324"/>
    <lineage>
        <taxon>Eukaryota</taxon>
        <taxon>Fungi</taxon>
        <taxon>Dikarya</taxon>
        <taxon>Basidiomycota</taxon>
        <taxon>Pucciniomycotina</taxon>
        <taxon>Pucciniomycetes</taxon>
        <taxon>Pucciniales</taxon>
        <taxon>Pucciniaceae</taxon>
        <taxon>Puccinia</taxon>
    </lineage>
</organism>
<sequence>MATTSIPSLISKVVPKPLRNLQAFGDFFVRENRSTGIKAERPSKYTSVTLSEDFKREAEKVYVTKLINSATWKMDLRSVNNPVIETGD</sequence>
<proteinExistence type="predicted"/>
<accession>A0A2N5V4X5</accession>